<name>A0AA46TM02_9ACTN</name>
<organism evidence="1 2">
    <name type="scientific">Solicola gregarius</name>
    <dbReference type="NCBI Taxonomy" id="2908642"/>
    <lineage>
        <taxon>Bacteria</taxon>
        <taxon>Bacillati</taxon>
        <taxon>Actinomycetota</taxon>
        <taxon>Actinomycetes</taxon>
        <taxon>Propionibacteriales</taxon>
        <taxon>Nocardioidaceae</taxon>
        <taxon>Solicola</taxon>
    </lineage>
</organism>
<accession>A0AA46TM02</accession>
<gene>
    <name evidence="1" type="ORF">L0C25_10755</name>
</gene>
<evidence type="ECO:0000313" key="1">
    <source>
        <dbReference type="EMBL" id="UYM07520.1"/>
    </source>
</evidence>
<proteinExistence type="predicted"/>
<dbReference type="EMBL" id="CP094970">
    <property type="protein sequence ID" value="UYM07520.1"/>
    <property type="molecule type" value="Genomic_DNA"/>
</dbReference>
<keyword evidence="2" id="KW-1185">Reference proteome</keyword>
<dbReference type="KEGG" id="sgrg:L0C25_10755"/>
<dbReference type="AlphaFoldDB" id="A0AA46TM02"/>
<sequence>MSEFPSSRNFSRHCDNLNEVLRTITQIARTHKRAIRERDAPAELALRKVHTLMIGVFAETRLRKIIDDPTGFNAHERRVIWRHSSQDGRWRSSVDLAARKHWSVPTGAELRLALPQPARDRVLNVLSLLRGELAPIITHRNKLAHGQWVWQLKSQSDDQFLSTPHDLDYNYAAIASRQKTLEFIARLVHVLCVSEPTFDRDFDHIASDIRAEQSRLDGSDYDAFAETLRRSHSEGLRKRGIET</sequence>
<protein>
    <submittedName>
        <fullName evidence="1">Uncharacterized protein</fullName>
    </submittedName>
</protein>
<dbReference type="RefSeq" id="WP_271636497.1">
    <property type="nucleotide sequence ID" value="NZ_CP094970.1"/>
</dbReference>
<evidence type="ECO:0000313" key="2">
    <source>
        <dbReference type="Proteomes" id="UP001164390"/>
    </source>
</evidence>
<reference evidence="1" key="1">
    <citation type="submission" date="2022-01" db="EMBL/GenBank/DDBJ databases">
        <title>Nocardioidaceae gen. sp. A5X3R13.</title>
        <authorList>
            <person name="Lopez Marin M.A."/>
            <person name="Uhlik O."/>
        </authorList>
    </citation>
    <scope>NUCLEOTIDE SEQUENCE</scope>
    <source>
        <strain evidence="1">A5X3R13</strain>
    </source>
</reference>
<dbReference type="Proteomes" id="UP001164390">
    <property type="component" value="Chromosome"/>
</dbReference>